<dbReference type="EMBL" id="JAJFZT010000001">
    <property type="protein sequence ID" value="MCC3271666.1"/>
    <property type="molecule type" value="Genomic_DNA"/>
</dbReference>
<dbReference type="Gene3D" id="2.40.128.580">
    <property type="entry name" value="GXWXG domain"/>
    <property type="match status" value="1"/>
</dbReference>
<dbReference type="EMBL" id="CP094984">
    <property type="protein sequence ID" value="UON93504.1"/>
    <property type="molecule type" value="Genomic_DNA"/>
</dbReference>
<dbReference type="Proteomes" id="UP000829758">
    <property type="component" value="Chromosome"/>
</dbReference>
<dbReference type="InterPro" id="IPR025951">
    <property type="entry name" value="GXWXG_dom"/>
</dbReference>
<dbReference type="Proteomes" id="UP001155145">
    <property type="component" value="Unassembled WGS sequence"/>
</dbReference>
<feature type="domain" description="DUF4334" evidence="2">
    <location>
        <begin position="126"/>
        <end position="180"/>
    </location>
</feature>
<evidence type="ECO:0000313" key="4">
    <source>
        <dbReference type="EMBL" id="UON93504.1"/>
    </source>
</evidence>
<dbReference type="AlphaFoldDB" id="A0A9X1M5Z9"/>
<protein>
    <submittedName>
        <fullName evidence="3">DUF4334 domain-containing protein</fullName>
    </submittedName>
</protein>
<dbReference type="RefSeq" id="WP_227902058.1">
    <property type="nucleotide sequence ID" value="NZ_CP094984.1"/>
</dbReference>
<evidence type="ECO:0000313" key="3">
    <source>
        <dbReference type="EMBL" id="MCC3271666.1"/>
    </source>
</evidence>
<keyword evidence="5" id="KW-1185">Reference proteome</keyword>
<organism evidence="3 6">
    <name type="scientific">Arthrobacter zhangbolii</name>
    <dbReference type="NCBI Taxonomy" id="2886936"/>
    <lineage>
        <taxon>Bacteria</taxon>
        <taxon>Bacillati</taxon>
        <taxon>Actinomycetota</taxon>
        <taxon>Actinomycetes</taxon>
        <taxon>Micrococcales</taxon>
        <taxon>Micrococcaceae</taxon>
        <taxon>Arthrobacter</taxon>
    </lineage>
</organism>
<name>A0A9X1M5Z9_9MICC</name>
<feature type="domain" description="GXWXG" evidence="1">
    <location>
        <begin position="25"/>
        <end position="81"/>
    </location>
</feature>
<evidence type="ECO:0000313" key="5">
    <source>
        <dbReference type="Proteomes" id="UP000829758"/>
    </source>
</evidence>
<sequence length="181" mass="20079">MERDPQTARRLRELQTGADPGAILAFFDALPPVTVSEMSGSWRGAGIPTGHPLDGLLEPLGWHGKRFDGPEDVFPLVFSSAVGLFAVNPAPVPLRAVLRLAPALRRSGLLHRIRPLLRLLRTRHARARLRMTEYRGVSSATMIYDSLPANDVFRRVDANTVLGCMDLRGTRAPYFFVLRRG</sequence>
<evidence type="ECO:0000313" key="6">
    <source>
        <dbReference type="Proteomes" id="UP001155145"/>
    </source>
</evidence>
<dbReference type="Pfam" id="PF14231">
    <property type="entry name" value="GXWXG"/>
    <property type="match status" value="1"/>
</dbReference>
<dbReference type="Pfam" id="PF14232">
    <property type="entry name" value="DUF4334"/>
    <property type="match status" value="1"/>
</dbReference>
<evidence type="ECO:0000259" key="1">
    <source>
        <dbReference type="Pfam" id="PF14231"/>
    </source>
</evidence>
<accession>A0A9X1M5Z9</accession>
<dbReference type="InterPro" id="IPR025568">
    <property type="entry name" value="DUF4334"/>
</dbReference>
<proteinExistence type="predicted"/>
<gene>
    <name evidence="3" type="ORF">LJ755_02820</name>
    <name evidence="4" type="ORF">MUK71_07870</name>
</gene>
<reference evidence="3" key="1">
    <citation type="submission" date="2021-10" db="EMBL/GenBank/DDBJ databases">
        <title>Novel species in genus Arthrobacter.</title>
        <authorList>
            <person name="Liu Y."/>
        </authorList>
    </citation>
    <scope>NUCLEOTIDE SEQUENCE</scope>
    <source>
        <strain evidence="3">Zg-Y462</strain>
        <strain evidence="5">zg-Y462</strain>
    </source>
</reference>
<evidence type="ECO:0000259" key="2">
    <source>
        <dbReference type="Pfam" id="PF14232"/>
    </source>
</evidence>